<protein>
    <submittedName>
        <fullName evidence="1">Uncharacterized protein</fullName>
    </submittedName>
</protein>
<dbReference type="RefSeq" id="WP_153090211.1">
    <property type="nucleotide sequence ID" value="NZ_VZAH01000158.1"/>
</dbReference>
<comment type="caution">
    <text evidence="1">The sequence shown here is derived from an EMBL/GenBank/DDBJ whole genome shotgun (WGS) entry which is preliminary data.</text>
</comment>
<sequence length="70" mass="8552">MAKDNANTNIITLKNKYASITFTFYSSTNHWHYIYVKIRNLCCKDNDFRSKIRIFAPFFKEKERKRIKIR</sequence>
<dbReference type="Proteomes" id="UP000477980">
    <property type="component" value="Unassembled WGS sequence"/>
</dbReference>
<dbReference type="EMBL" id="VZAH01000158">
    <property type="protein sequence ID" value="MQP15788.1"/>
    <property type="molecule type" value="Genomic_DNA"/>
</dbReference>
<organism evidence="1 2">
    <name type="scientific">Segatella copri</name>
    <dbReference type="NCBI Taxonomy" id="165179"/>
    <lineage>
        <taxon>Bacteria</taxon>
        <taxon>Pseudomonadati</taxon>
        <taxon>Bacteroidota</taxon>
        <taxon>Bacteroidia</taxon>
        <taxon>Bacteroidales</taxon>
        <taxon>Prevotellaceae</taxon>
        <taxon>Segatella</taxon>
    </lineage>
</organism>
<gene>
    <name evidence="1" type="ORF">F7D25_15575</name>
</gene>
<evidence type="ECO:0000313" key="1">
    <source>
        <dbReference type="EMBL" id="MQP15788.1"/>
    </source>
</evidence>
<accession>A0A6G1VSG7</accession>
<proteinExistence type="predicted"/>
<reference evidence="1 2" key="1">
    <citation type="submission" date="2019-09" db="EMBL/GenBank/DDBJ databases">
        <title>Distinct polysaccharide growth profiles of human intestinal Prevotella copri isolates.</title>
        <authorList>
            <person name="Fehlner-Peach H."/>
            <person name="Magnabosco C."/>
            <person name="Raghavan V."/>
            <person name="Scher J.U."/>
            <person name="Tett A."/>
            <person name="Cox L.M."/>
            <person name="Gottsegen C."/>
            <person name="Watters A."/>
            <person name="Wiltshire- Gordon J.D."/>
            <person name="Segata N."/>
            <person name="Bonneau R."/>
            <person name="Littman D.R."/>
        </authorList>
    </citation>
    <scope>NUCLEOTIDE SEQUENCE [LARGE SCALE GENOMIC DNA]</scope>
    <source>
        <strain evidence="2">iAA917</strain>
    </source>
</reference>
<dbReference type="AlphaFoldDB" id="A0A6G1VSG7"/>
<name>A0A6G1VSG7_9BACT</name>
<evidence type="ECO:0000313" key="2">
    <source>
        <dbReference type="Proteomes" id="UP000477980"/>
    </source>
</evidence>